<evidence type="ECO:0000313" key="3">
    <source>
        <dbReference type="Proteomes" id="UP000596742"/>
    </source>
</evidence>
<comment type="caution">
    <text evidence="2">The sequence shown here is derived from an EMBL/GenBank/DDBJ whole genome shotgun (WGS) entry which is preliminary data.</text>
</comment>
<protein>
    <submittedName>
        <fullName evidence="2">Uncharacterized protein</fullName>
    </submittedName>
</protein>
<feature type="chain" id="PRO_5032725637" evidence="1">
    <location>
        <begin position="29"/>
        <end position="119"/>
    </location>
</feature>
<keyword evidence="3" id="KW-1185">Reference proteome</keyword>
<evidence type="ECO:0000256" key="1">
    <source>
        <dbReference type="SAM" id="SignalP"/>
    </source>
</evidence>
<accession>A0A8B6HSU6</accession>
<name>A0A8B6HSU6_MYTGA</name>
<feature type="signal peptide" evidence="1">
    <location>
        <begin position="1"/>
        <end position="28"/>
    </location>
</feature>
<proteinExistence type="predicted"/>
<organism evidence="2 3">
    <name type="scientific">Mytilus galloprovincialis</name>
    <name type="common">Mediterranean mussel</name>
    <dbReference type="NCBI Taxonomy" id="29158"/>
    <lineage>
        <taxon>Eukaryota</taxon>
        <taxon>Metazoa</taxon>
        <taxon>Spiralia</taxon>
        <taxon>Lophotrochozoa</taxon>
        <taxon>Mollusca</taxon>
        <taxon>Bivalvia</taxon>
        <taxon>Autobranchia</taxon>
        <taxon>Pteriomorphia</taxon>
        <taxon>Mytilida</taxon>
        <taxon>Mytiloidea</taxon>
        <taxon>Mytilidae</taxon>
        <taxon>Mytilinae</taxon>
        <taxon>Mytilus</taxon>
    </lineage>
</organism>
<dbReference type="EMBL" id="UYJE01010460">
    <property type="protein sequence ID" value="VDI83402.1"/>
    <property type="molecule type" value="Genomic_DNA"/>
</dbReference>
<dbReference type="AlphaFoldDB" id="A0A8B6HSU6"/>
<gene>
    <name evidence="2" type="ORF">MGAL_10B066184</name>
</gene>
<keyword evidence="1" id="KW-0732">Signal</keyword>
<reference evidence="2" key="1">
    <citation type="submission" date="2018-11" db="EMBL/GenBank/DDBJ databases">
        <authorList>
            <person name="Alioto T."/>
            <person name="Alioto T."/>
        </authorList>
    </citation>
    <scope>NUCLEOTIDE SEQUENCE</scope>
</reference>
<sequence length="119" mass="13459">MDTLTRHCYNSVFLSAIICFIWLSTSDASCSLPQDLRNKVWEYSYTPVSDSSKKVINLDIKTTTLQNSAINLNFQGSTLDDWTCINSLHISNTTTVVVFKSDQTFFKGLLTAIIDYIFV</sequence>
<evidence type="ECO:0000313" key="2">
    <source>
        <dbReference type="EMBL" id="VDI83402.1"/>
    </source>
</evidence>
<dbReference type="Proteomes" id="UP000596742">
    <property type="component" value="Unassembled WGS sequence"/>
</dbReference>